<dbReference type="SUPFAM" id="SSF49785">
    <property type="entry name" value="Galactose-binding domain-like"/>
    <property type="match status" value="1"/>
</dbReference>
<proteinExistence type="inferred from homology"/>
<feature type="domain" description="Glycoside hydrolase family 2 catalytic" evidence="7">
    <location>
        <begin position="339"/>
        <end position="489"/>
    </location>
</feature>
<dbReference type="Pfam" id="PF02837">
    <property type="entry name" value="Glyco_hydro_2_N"/>
    <property type="match status" value="1"/>
</dbReference>
<feature type="domain" description="Glycosyl hydrolases family 2 sugar binding" evidence="8">
    <location>
        <begin position="33"/>
        <end position="225"/>
    </location>
</feature>
<dbReference type="PANTHER" id="PTHR46323:SF2">
    <property type="entry name" value="BETA-GALACTOSIDASE"/>
    <property type="match status" value="1"/>
</dbReference>
<evidence type="ECO:0000259" key="6">
    <source>
        <dbReference type="Pfam" id="PF00703"/>
    </source>
</evidence>
<accession>A0ABR7YPL3</accession>
<sequence>MHKKTIYILISLIILVMSGCRGKHEAWTNRVDLSGEWGFREDAGDVGVQERWFEATDEEVIKLPGSMASNGKGEAIRVGTSWTGSIFDSSYFDKPEYAAYRQEGNIKVPFWLQPNTHYVGAAWYFKEIEIPQSWDGRHIELILERPHWETSVWLNGKFMGMQNSLSTAHRFQLDTALSAGKHRLAVRVDNRIKEVNPGQNAHSLTDHTQTNWNGIVGQIYLATFPTIRIDELRLFPDTRSKRVRAELTVSNRSDSAQDLSFCLQASTLSKEAGDIDQLVWSQRVDTGTTTVEKIYNMGADALLWNEFKPNLYRMSANINGEHIEDHTVTSDFGLREVGINGTNITINGEKVFLRGALESAVFPLSGYPATDTASWTNIFKVLCAYGLNHLRFHSWCPPEAAFAAADRAGVYLQIECAAWPNWGTSVGDGAAIDRYLYEEAERIIRDYGNHPSFIMMTHGNEPGGKNRNNYLDDFVSHWKKKDPRRIYTAGAGWPVVPENDYENIPDPRIQQWEEGLASVINAKPPQTQFDWSDILLKHTKPVVSHEIGQWCVYPDFKEMEKYKGVLKPKNFEIFADRLKNSNLYHLADSFLSASGKLQALCYKADIEAALRTPGMAGFQLLGLQDFPGQGTALVGVVNPFWEDKGYINAAEYSQFCNRVVPLARFAKMNMLNTEMLEVPVEVANFSGQKLEAAKLNWQISEAEGNTLYRGSLPTKDIEVGNGVSLGIIRQSLSEIDRAKKLVFTLEVEGYKNSWDFFVYPKRLPDVAPDVIVTSSLTHDIISKLDAGAHVLLTLPKGRVAPSKGGSVAVGFSSIFWNTAWTNGQAPHTLGILCDPGHPALREFPADFHSNWQWWDAMSHSNAIFLDAVAKDLNPIVRIIDDWVTARSLGLIFEGSVGKGKLMVSGIDLSGRLDARPEARQLLYSLKRYMQSDSFHPSIEVPIQRIQQLLLHD</sequence>
<dbReference type="Pfam" id="PF00703">
    <property type="entry name" value="Glyco_hydro_2"/>
    <property type="match status" value="1"/>
</dbReference>
<comment type="caution">
    <text evidence="9">The sequence shown here is derived from an EMBL/GenBank/DDBJ whole genome shotgun (WGS) entry which is preliminary data.</text>
</comment>
<evidence type="ECO:0000313" key="9">
    <source>
        <dbReference type="EMBL" id="MBD1433108.1"/>
    </source>
</evidence>
<protein>
    <recommendedName>
        <fullName evidence="3">beta-galactosidase</fullName>
        <ecNumber evidence="3">3.2.1.23</ecNumber>
    </recommendedName>
</protein>
<dbReference type="PANTHER" id="PTHR46323">
    <property type="entry name" value="BETA-GALACTOSIDASE"/>
    <property type="match status" value="1"/>
</dbReference>
<dbReference type="PROSITE" id="PS51257">
    <property type="entry name" value="PROKAR_LIPOPROTEIN"/>
    <property type="match status" value="1"/>
</dbReference>
<dbReference type="EC" id="3.2.1.23" evidence="3"/>
<dbReference type="Pfam" id="PF02836">
    <property type="entry name" value="Glyco_hydro_2_C"/>
    <property type="match status" value="1"/>
</dbReference>
<evidence type="ECO:0000256" key="4">
    <source>
        <dbReference type="ARBA" id="ARBA00022801"/>
    </source>
</evidence>
<dbReference type="RefSeq" id="WP_190994093.1">
    <property type="nucleotide sequence ID" value="NZ_JACOIK010000006.1"/>
</dbReference>
<gene>
    <name evidence="9" type="ORF">H8B06_09750</name>
</gene>
<dbReference type="InterPro" id="IPR008979">
    <property type="entry name" value="Galactose-bd-like_sf"/>
</dbReference>
<evidence type="ECO:0000259" key="8">
    <source>
        <dbReference type="Pfam" id="PF02837"/>
    </source>
</evidence>
<dbReference type="InterPro" id="IPR006104">
    <property type="entry name" value="Glyco_hydro_2_N"/>
</dbReference>
<dbReference type="Proteomes" id="UP000602759">
    <property type="component" value="Unassembled WGS sequence"/>
</dbReference>
<dbReference type="SUPFAM" id="SSF51445">
    <property type="entry name" value="(Trans)glycosidases"/>
    <property type="match status" value="1"/>
</dbReference>
<name>A0ABR7YPL3_9SPHI</name>
<keyword evidence="5" id="KW-0326">Glycosidase</keyword>
<evidence type="ECO:0000256" key="1">
    <source>
        <dbReference type="ARBA" id="ARBA00001412"/>
    </source>
</evidence>
<feature type="domain" description="Glycoside hydrolase family 2 immunoglobulin-like beta-sandwich" evidence="6">
    <location>
        <begin position="228"/>
        <end position="335"/>
    </location>
</feature>
<dbReference type="Gene3D" id="2.60.120.260">
    <property type="entry name" value="Galactose-binding domain-like"/>
    <property type="match status" value="1"/>
</dbReference>
<dbReference type="InterPro" id="IPR050347">
    <property type="entry name" value="Bact_Beta-galactosidase"/>
</dbReference>
<dbReference type="EMBL" id="JACOIK010000006">
    <property type="protein sequence ID" value="MBD1433108.1"/>
    <property type="molecule type" value="Genomic_DNA"/>
</dbReference>
<comment type="similarity">
    <text evidence="2">Belongs to the glycosyl hydrolase 2 family.</text>
</comment>
<dbReference type="InterPro" id="IPR006102">
    <property type="entry name" value="Ig-like_GH2"/>
</dbReference>
<reference evidence="9 10" key="1">
    <citation type="submission" date="2020-08" db="EMBL/GenBank/DDBJ databases">
        <title>Sphingobacterium sp. DN00404 isolated from aquaculture water.</title>
        <authorList>
            <person name="Zhang M."/>
        </authorList>
    </citation>
    <scope>NUCLEOTIDE SEQUENCE [LARGE SCALE GENOMIC DNA]</scope>
    <source>
        <strain evidence="9 10">DN00404</strain>
    </source>
</reference>
<dbReference type="Gene3D" id="3.20.20.80">
    <property type="entry name" value="Glycosidases"/>
    <property type="match status" value="1"/>
</dbReference>
<evidence type="ECO:0000256" key="2">
    <source>
        <dbReference type="ARBA" id="ARBA00007401"/>
    </source>
</evidence>
<evidence type="ECO:0000256" key="5">
    <source>
        <dbReference type="ARBA" id="ARBA00023295"/>
    </source>
</evidence>
<evidence type="ECO:0000256" key="3">
    <source>
        <dbReference type="ARBA" id="ARBA00012756"/>
    </source>
</evidence>
<keyword evidence="4" id="KW-0378">Hydrolase</keyword>
<evidence type="ECO:0000313" key="10">
    <source>
        <dbReference type="Proteomes" id="UP000602759"/>
    </source>
</evidence>
<evidence type="ECO:0000259" key="7">
    <source>
        <dbReference type="Pfam" id="PF02836"/>
    </source>
</evidence>
<comment type="catalytic activity">
    <reaction evidence="1">
        <text>Hydrolysis of terminal non-reducing beta-D-galactose residues in beta-D-galactosides.</text>
        <dbReference type="EC" id="3.2.1.23"/>
    </reaction>
</comment>
<keyword evidence="10" id="KW-1185">Reference proteome</keyword>
<dbReference type="InterPro" id="IPR006103">
    <property type="entry name" value="Glyco_hydro_2_cat"/>
</dbReference>
<organism evidence="9 10">
    <name type="scientific">Sphingobacterium micropteri</name>
    <dbReference type="NCBI Taxonomy" id="2763501"/>
    <lineage>
        <taxon>Bacteria</taxon>
        <taxon>Pseudomonadati</taxon>
        <taxon>Bacteroidota</taxon>
        <taxon>Sphingobacteriia</taxon>
        <taxon>Sphingobacteriales</taxon>
        <taxon>Sphingobacteriaceae</taxon>
        <taxon>Sphingobacterium</taxon>
    </lineage>
</organism>
<dbReference type="InterPro" id="IPR017853">
    <property type="entry name" value="GH"/>
</dbReference>